<evidence type="ECO:0000256" key="1">
    <source>
        <dbReference type="SAM" id="Coils"/>
    </source>
</evidence>
<comment type="caution">
    <text evidence="3">The sequence shown here is derived from an EMBL/GenBank/DDBJ whole genome shotgun (WGS) entry which is preliminary data.</text>
</comment>
<sequence>MRDILVPIPNYLMSDSTRIAAAPPPPKTRKTRYCFRPGDDRLLLQAVLDDPDVFSPARVRRSNAWEDIRTILHREGILASTHGLRCRLQRVAETFQKEVAEGKQPAEYTELEKLLAKYIKAESEYEQQRAVAQYTQAEAAFLRKKARVDRRVKSSRVSFDSDHSSVDTESEGEQTTATNAVQPVMAATAAPVAAQPPIPLPTVVTTKKTKGKRFSFEEHHDVLLLKAVLADKGALSASGVRRRQWKKIETSLNRQGITVKAHTIREHLRLLVTAHRFEESTRDLDQLGLSERQQLLRTYCKKMEDEEQHTQDTTDDQSFEPVPESDAQDNDVVATANQPVEVAATSPASRSPSRTPTREVIITSEITSAPRASVVQPPLFAEEREVEEPATKRQKLELDTILERFLADQKERQQEQIEHDRTRLSEQQELQRQTVDLQKRALDIQEKAMNMQERLMALMEKVMDKLS</sequence>
<organism evidence="3 4">
    <name type="scientific">Phytophthora nicotianae P1976</name>
    <dbReference type="NCBI Taxonomy" id="1317066"/>
    <lineage>
        <taxon>Eukaryota</taxon>
        <taxon>Sar</taxon>
        <taxon>Stramenopiles</taxon>
        <taxon>Oomycota</taxon>
        <taxon>Peronosporomycetes</taxon>
        <taxon>Peronosporales</taxon>
        <taxon>Peronosporaceae</taxon>
        <taxon>Phytophthora</taxon>
    </lineage>
</organism>
<accession>A0A080ZAT9</accession>
<name>A0A080ZAT9_PHYNI</name>
<dbReference type="PANTHER" id="PTHR37558:SF1">
    <property type="entry name" value="HTH CENPB-TYPE DOMAIN-CONTAINING PROTEIN"/>
    <property type="match status" value="1"/>
</dbReference>
<reference evidence="3 4" key="1">
    <citation type="submission" date="2013-11" db="EMBL/GenBank/DDBJ databases">
        <title>The Genome Sequence of Phytophthora parasitica P1976.</title>
        <authorList>
            <consortium name="The Broad Institute Genomics Platform"/>
            <person name="Russ C."/>
            <person name="Tyler B."/>
            <person name="Panabieres F."/>
            <person name="Shan W."/>
            <person name="Tripathy S."/>
            <person name="Grunwald N."/>
            <person name="Machado M."/>
            <person name="Johnson C.S."/>
            <person name="Walker B."/>
            <person name="Young S."/>
            <person name="Zeng Q."/>
            <person name="Gargeya S."/>
            <person name="Fitzgerald M."/>
            <person name="Haas B."/>
            <person name="Abouelleil A."/>
            <person name="Allen A.W."/>
            <person name="Alvarado L."/>
            <person name="Arachchi H.M."/>
            <person name="Berlin A.M."/>
            <person name="Chapman S.B."/>
            <person name="Gainer-Dewar J."/>
            <person name="Goldberg J."/>
            <person name="Griggs A."/>
            <person name="Gujja S."/>
            <person name="Hansen M."/>
            <person name="Howarth C."/>
            <person name="Imamovic A."/>
            <person name="Ireland A."/>
            <person name="Larimer J."/>
            <person name="McCowan C."/>
            <person name="Murphy C."/>
            <person name="Pearson M."/>
            <person name="Poon T.W."/>
            <person name="Priest M."/>
            <person name="Roberts A."/>
            <person name="Saif S."/>
            <person name="Shea T."/>
            <person name="Sisk P."/>
            <person name="Sykes S."/>
            <person name="Wortman J."/>
            <person name="Nusbaum C."/>
            <person name="Birren B."/>
        </authorList>
    </citation>
    <scope>NUCLEOTIDE SEQUENCE [LARGE SCALE GENOMIC DNA]</scope>
    <source>
        <strain evidence="3 4">P1976</strain>
    </source>
</reference>
<keyword evidence="1" id="KW-0175">Coiled coil</keyword>
<protein>
    <submittedName>
        <fullName evidence="3">Uncharacterized protein</fullName>
    </submittedName>
</protein>
<proteinExistence type="predicted"/>
<gene>
    <name evidence="3" type="ORF">F444_18596</name>
</gene>
<dbReference type="EMBL" id="ANJA01003432">
    <property type="protein sequence ID" value="ETO63750.1"/>
    <property type="molecule type" value="Genomic_DNA"/>
</dbReference>
<feature type="coiled-coil region" evidence="1">
    <location>
        <begin position="407"/>
        <end position="461"/>
    </location>
</feature>
<feature type="region of interest" description="Disordered" evidence="2">
    <location>
        <begin position="304"/>
        <end position="328"/>
    </location>
</feature>
<dbReference type="Proteomes" id="UP000028582">
    <property type="component" value="Unassembled WGS sequence"/>
</dbReference>
<dbReference type="AlphaFoldDB" id="A0A080ZAT9"/>
<evidence type="ECO:0000313" key="3">
    <source>
        <dbReference type="EMBL" id="ETO63750.1"/>
    </source>
</evidence>
<dbReference type="OrthoDB" id="126832at2759"/>
<evidence type="ECO:0000313" key="4">
    <source>
        <dbReference type="Proteomes" id="UP000028582"/>
    </source>
</evidence>
<feature type="region of interest" description="Disordered" evidence="2">
    <location>
        <begin position="153"/>
        <end position="176"/>
    </location>
</feature>
<evidence type="ECO:0000256" key="2">
    <source>
        <dbReference type="SAM" id="MobiDB-lite"/>
    </source>
</evidence>
<dbReference type="PANTHER" id="PTHR37558">
    <property type="entry name" value="HTH CENPB-TYPE DOMAIN-CONTAINING PROTEIN"/>
    <property type="match status" value="1"/>
</dbReference>